<evidence type="ECO:0000313" key="3">
    <source>
        <dbReference type="Proteomes" id="UP000614047"/>
    </source>
</evidence>
<gene>
    <name evidence="2" type="ORF">IW256_007144</name>
</gene>
<accession>A0A931DSG7</accession>
<protein>
    <submittedName>
        <fullName evidence="2">Uncharacterized protein</fullName>
    </submittedName>
</protein>
<evidence type="ECO:0000256" key="1">
    <source>
        <dbReference type="SAM" id="MobiDB-lite"/>
    </source>
</evidence>
<comment type="caution">
    <text evidence="2">The sequence shown here is derived from an EMBL/GenBank/DDBJ whole genome shotgun (WGS) entry which is preliminary data.</text>
</comment>
<reference evidence="2" key="1">
    <citation type="submission" date="2020-11" db="EMBL/GenBank/DDBJ databases">
        <title>Sequencing the genomes of 1000 actinobacteria strains.</title>
        <authorList>
            <person name="Klenk H.-P."/>
        </authorList>
    </citation>
    <scope>NUCLEOTIDE SEQUENCE</scope>
    <source>
        <strain evidence="2">DSM 43175</strain>
    </source>
</reference>
<proteinExistence type="predicted"/>
<sequence length="377" mass="38569">MAATPGPAPGTDFWAALGVVPDGADDQAASAPPDTLVAGVPAADQSVPAEQSAPAAEQSVPAEQSAAAEQSVPATQDPPAGETVTEHAPEPVEAAPEPEHAVPPAVQKVPEAAAPAQDASRKPPAVDPAWREAGRIADAIRPRMVTIWLDLLTREADGDQAMARRVYHVMSGQHVLGELWLEPHISEVHIRGTRVTVCGTQGVYEVPGFPDAATAQRAVAAVKAAQGQMRANVTQVNDSIVVSRAHDAGMSAASLLTSGVLTEEQLSQVEQALERMQAVTVTGPAARIVVRALASLIPPGSRIFQGPLGVLPAGCVAASGPLDADYVVGVRPGPVAEQMAAAGQLGALIANPETQIRAAVRLAVSGRSAAPEKVTAL</sequence>
<dbReference type="EMBL" id="JADOUA010000001">
    <property type="protein sequence ID" value="MBG6093031.1"/>
    <property type="molecule type" value="Genomic_DNA"/>
</dbReference>
<feature type="region of interest" description="Disordered" evidence="1">
    <location>
        <begin position="23"/>
        <end position="101"/>
    </location>
</feature>
<dbReference type="Proteomes" id="UP000614047">
    <property type="component" value="Unassembled WGS sequence"/>
</dbReference>
<dbReference type="AlphaFoldDB" id="A0A931DSG7"/>
<keyword evidence="3" id="KW-1185">Reference proteome</keyword>
<name>A0A931DSG7_9ACTN</name>
<organism evidence="2 3">
    <name type="scientific">Actinomadura viridis</name>
    <dbReference type="NCBI Taxonomy" id="58110"/>
    <lineage>
        <taxon>Bacteria</taxon>
        <taxon>Bacillati</taxon>
        <taxon>Actinomycetota</taxon>
        <taxon>Actinomycetes</taxon>
        <taxon>Streptosporangiales</taxon>
        <taxon>Thermomonosporaceae</taxon>
        <taxon>Actinomadura</taxon>
    </lineage>
</organism>
<dbReference type="RefSeq" id="WP_197015139.1">
    <property type="nucleotide sequence ID" value="NZ_BAABES010000018.1"/>
</dbReference>
<evidence type="ECO:0000313" key="2">
    <source>
        <dbReference type="EMBL" id="MBG6093031.1"/>
    </source>
</evidence>